<dbReference type="InterPro" id="IPR001878">
    <property type="entry name" value="Znf_CCHC"/>
</dbReference>
<dbReference type="GO" id="GO:0008270">
    <property type="term" value="F:zinc ion binding"/>
    <property type="evidence" value="ECO:0007669"/>
    <property type="project" value="UniProtKB-KW"/>
</dbReference>
<evidence type="ECO:0000256" key="1">
    <source>
        <dbReference type="PROSITE-ProRule" id="PRU00047"/>
    </source>
</evidence>
<gene>
    <name evidence="3" type="ORF">Tci_040950</name>
</gene>
<dbReference type="InterPro" id="IPR036875">
    <property type="entry name" value="Znf_CCHC_sf"/>
</dbReference>
<feature type="domain" description="CCHC-type" evidence="2">
    <location>
        <begin position="241"/>
        <end position="255"/>
    </location>
</feature>
<reference evidence="3" key="1">
    <citation type="journal article" date="2019" name="Sci. Rep.">
        <title>Draft genome of Tanacetum cinerariifolium, the natural source of mosquito coil.</title>
        <authorList>
            <person name="Yamashiro T."/>
            <person name="Shiraishi A."/>
            <person name="Satake H."/>
            <person name="Nakayama K."/>
        </authorList>
    </citation>
    <scope>NUCLEOTIDE SEQUENCE</scope>
</reference>
<dbReference type="GO" id="GO:0003676">
    <property type="term" value="F:nucleic acid binding"/>
    <property type="evidence" value="ECO:0007669"/>
    <property type="project" value="InterPro"/>
</dbReference>
<name>A0A6L2M8K1_TANCI</name>
<comment type="caution">
    <text evidence="3">The sequence shown here is derived from an EMBL/GenBank/DDBJ whole genome shotgun (WGS) entry which is preliminary data.</text>
</comment>
<organism evidence="3">
    <name type="scientific">Tanacetum cinerariifolium</name>
    <name type="common">Dalmatian daisy</name>
    <name type="synonym">Chrysanthemum cinerariifolium</name>
    <dbReference type="NCBI Taxonomy" id="118510"/>
    <lineage>
        <taxon>Eukaryota</taxon>
        <taxon>Viridiplantae</taxon>
        <taxon>Streptophyta</taxon>
        <taxon>Embryophyta</taxon>
        <taxon>Tracheophyta</taxon>
        <taxon>Spermatophyta</taxon>
        <taxon>Magnoliopsida</taxon>
        <taxon>eudicotyledons</taxon>
        <taxon>Gunneridae</taxon>
        <taxon>Pentapetalae</taxon>
        <taxon>asterids</taxon>
        <taxon>campanulids</taxon>
        <taxon>Asterales</taxon>
        <taxon>Asteraceae</taxon>
        <taxon>Asteroideae</taxon>
        <taxon>Anthemideae</taxon>
        <taxon>Anthemidinae</taxon>
        <taxon>Tanacetum</taxon>
    </lineage>
</organism>
<proteinExistence type="predicted"/>
<dbReference type="EMBL" id="BKCJ010005848">
    <property type="protein sequence ID" value="GEU68972.1"/>
    <property type="molecule type" value="Genomic_DNA"/>
</dbReference>
<keyword evidence="1" id="KW-0862">Zinc</keyword>
<evidence type="ECO:0000259" key="2">
    <source>
        <dbReference type="PROSITE" id="PS50158"/>
    </source>
</evidence>
<dbReference type="PROSITE" id="PS50158">
    <property type="entry name" value="ZF_CCHC"/>
    <property type="match status" value="1"/>
</dbReference>
<dbReference type="SMART" id="SM00343">
    <property type="entry name" value="ZnF_C2HC"/>
    <property type="match status" value="1"/>
</dbReference>
<protein>
    <recommendedName>
        <fullName evidence="2">CCHC-type domain-containing protein</fullName>
    </recommendedName>
</protein>
<keyword evidence="1" id="KW-0863">Zinc-finger</keyword>
<evidence type="ECO:0000313" key="3">
    <source>
        <dbReference type="EMBL" id="GEU68972.1"/>
    </source>
</evidence>
<dbReference type="Gene3D" id="4.10.60.10">
    <property type="entry name" value="Zinc finger, CCHC-type"/>
    <property type="match status" value="1"/>
</dbReference>
<sequence>MVSFVKLHILKKGEYILWTMKMEQYPAHTDYALWEVILNGNGKVQMTKDEAGNEVEVPPVTAHQILERIRERKAKSTLLMAIPDEHLARFNGIKDATTLWAVIKSIFGEGLDKGYDRFRRLLSLLEIHRAGVSTEDANQKFLRSLPSAWSNISLIMRNKPGIDNLDIDDLTSSTNELKAAYSVSTATGHSSQAQGSSSYDDELMFSYFANQSSSPQLYNKDLEQIDQDDLEEMDLKWQVECFNCHKRGHFSRDCRTAKNPRYKGRDNGKRPAKEEDEKALVVQDGLGTYDWSYQLKKEATDFALMAFTSNLSSLNSKGTGHRESRLVWNNVQRINHQNKFAPIAVFTRFGRIPVSTVKPKAAASTSAAKPVNTCYDSTSISLTLPRSYLNRNKEEEDEILE</sequence>
<dbReference type="AlphaFoldDB" id="A0A6L2M8K1"/>
<accession>A0A6L2M8K1</accession>
<keyword evidence="1" id="KW-0479">Metal-binding</keyword>
<dbReference type="Pfam" id="PF00098">
    <property type="entry name" value="zf-CCHC"/>
    <property type="match status" value="1"/>
</dbReference>
<dbReference type="SUPFAM" id="SSF57756">
    <property type="entry name" value="Retrovirus zinc finger-like domains"/>
    <property type="match status" value="1"/>
</dbReference>